<name>D5BXN6_NITHN</name>
<dbReference type="InterPro" id="IPR051218">
    <property type="entry name" value="Sec_MonoDiacylglyc_Lipase"/>
</dbReference>
<dbReference type="KEGG" id="nhl:Nhal_0816"/>
<dbReference type="PANTHER" id="PTHR45856">
    <property type="entry name" value="ALPHA/BETA-HYDROLASES SUPERFAMILY PROTEIN"/>
    <property type="match status" value="1"/>
</dbReference>
<dbReference type="Proteomes" id="UP000001844">
    <property type="component" value="Chromosome"/>
</dbReference>
<dbReference type="CDD" id="cd00519">
    <property type="entry name" value="Lipase_3"/>
    <property type="match status" value="1"/>
</dbReference>
<feature type="domain" description="Fungal lipase-type" evidence="1">
    <location>
        <begin position="54"/>
        <end position="190"/>
    </location>
</feature>
<keyword evidence="3" id="KW-1185">Reference proteome</keyword>
<dbReference type="GO" id="GO:0006629">
    <property type="term" value="P:lipid metabolic process"/>
    <property type="evidence" value="ECO:0007669"/>
    <property type="project" value="InterPro"/>
</dbReference>
<sequence length="317" mass="36160">MNFVDQTQLLLEASRATYTKPRKFNFERWQPAFIDVFKGDSFTGFIASDDRIVVLSFRGTQINIKSSHDLETSALNWLTNLNYAQIVYDKLGYRVHKGFDNELDSIYSQLPEMVRDHGGGSKQLFITGHSAGGALATIAARRLKEANEIPVTAAHVFSSPRVGDRNFSRSYPLPIFRFERRDDLIPHVPFSPAVAKILGTVFLDRILDFFPNLGAYQTKNIEYIHVGKLFFVDWNDELFYTEKLEGYWGRIMESVLGQPSLPGTPMPKAFMDGGRLLTTFSNVLNQLNLGNRDFLRDHDLEILQRIVRKILKAATYP</sequence>
<dbReference type="AlphaFoldDB" id="D5BXN6"/>
<dbReference type="InterPro" id="IPR002921">
    <property type="entry name" value="Fungal_lipase-type"/>
</dbReference>
<dbReference type="InterPro" id="IPR029058">
    <property type="entry name" value="AB_hydrolase_fold"/>
</dbReference>
<dbReference type="OrthoDB" id="5792694at2"/>
<accession>D5BXN6</accession>
<dbReference type="STRING" id="472759.Nhal_0816"/>
<evidence type="ECO:0000313" key="2">
    <source>
        <dbReference type="EMBL" id="ADE13994.1"/>
    </source>
</evidence>
<gene>
    <name evidence="2" type="ordered locus">Nhal_0816</name>
</gene>
<dbReference type="Pfam" id="PF01764">
    <property type="entry name" value="Lipase_3"/>
    <property type="match status" value="1"/>
</dbReference>
<dbReference type="PANTHER" id="PTHR45856:SF24">
    <property type="entry name" value="FUNGAL LIPASE-LIKE DOMAIN-CONTAINING PROTEIN"/>
    <property type="match status" value="1"/>
</dbReference>
<dbReference type="RefSeq" id="WP_013031888.1">
    <property type="nucleotide sequence ID" value="NC_013960.1"/>
</dbReference>
<evidence type="ECO:0000313" key="3">
    <source>
        <dbReference type="Proteomes" id="UP000001844"/>
    </source>
</evidence>
<evidence type="ECO:0000259" key="1">
    <source>
        <dbReference type="Pfam" id="PF01764"/>
    </source>
</evidence>
<dbReference type="Gene3D" id="3.40.50.1820">
    <property type="entry name" value="alpha/beta hydrolase"/>
    <property type="match status" value="1"/>
</dbReference>
<dbReference type="SUPFAM" id="SSF53474">
    <property type="entry name" value="alpha/beta-Hydrolases"/>
    <property type="match status" value="1"/>
</dbReference>
<dbReference type="eggNOG" id="COG3675">
    <property type="taxonomic scope" value="Bacteria"/>
</dbReference>
<organism evidence="2 3">
    <name type="scientific">Nitrosococcus halophilus (strain Nc4)</name>
    <dbReference type="NCBI Taxonomy" id="472759"/>
    <lineage>
        <taxon>Bacteria</taxon>
        <taxon>Pseudomonadati</taxon>
        <taxon>Pseudomonadota</taxon>
        <taxon>Gammaproteobacteria</taxon>
        <taxon>Chromatiales</taxon>
        <taxon>Chromatiaceae</taxon>
        <taxon>Nitrosococcus</taxon>
    </lineage>
</organism>
<dbReference type="HOGENOM" id="CLU_876692_0_0_6"/>
<proteinExistence type="predicted"/>
<protein>
    <submittedName>
        <fullName evidence="2">Lipase class 3</fullName>
    </submittedName>
</protein>
<dbReference type="EMBL" id="CP001798">
    <property type="protein sequence ID" value="ADE13994.1"/>
    <property type="molecule type" value="Genomic_DNA"/>
</dbReference>
<reference evidence="3" key="1">
    <citation type="submission" date="2010-04" db="EMBL/GenBank/DDBJ databases">
        <title>Complete genome sequence of Nitrosococcus halophilus Nc4, a salt-adapted, aerobic obligate ammonia-oxidizing sulfur purple bacterium.</title>
        <authorList>
            <consortium name="US DOE Joint Genome Institute"/>
            <person name="Campbell M.A."/>
            <person name="Malfatti S.A."/>
            <person name="Chain P.S.G."/>
            <person name="Heidelberg J.F."/>
            <person name="Ward B.B."/>
            <person name="Klotz M.G."/>
        </authorList>
    </citation>
    <scope>NUCLEOTIDE SEQUENCE [LARGE SCALE GENOMIC DNA]</scope>
    <source>
        <strain evidence="3">Nc4</strain>
    </source>
</reference>